<dbReference type="InterPro" id="IPR050816">
    <property type="entry name" value="Flavin-dep_Halogenase_NPB"/>
</dbReference>
<dbReference type="PANTHER" id="PTHR43747">
    <property type="entry name" value="FAD-BINDING PROTEIN"/>
    <property type="match status" value="1"/>
</dbReference>
<dbReference type="InterPro" id="IPR006905">
    <property type="entry name" value="Flavin_halogenase"/>
</dbReference>
<sequence length="525" mass="58294">MNHIINRVVIVGGGTAGWLSAGVIAAEHCIGSKNSGPEDSFQLTLVESPDIATIGVGEGTWPSMRSTLQKMGISETDFFRECSASFKQGTLFTGWRTGADDIYTHPFTAPQSYTEVNLAPHWQTAREQINFAQAVSPQSALFADKLAPKKISTPEYAFNVNYGYHLDAAKFAEFLRKHCVEKLGVTHIKANVIGINSAENGDIASIATDSHGNIEGDLFIDCSGSRALLLGEHFGIPVCSKSDILFNNTALAAQIPYTNENDPIESCTLSTAQSAGWIWEIGLPSRRGIGHVYSSDHNTEERASEELLSYIASTVSQQAAAAATLRKVQFSPGHRAKFWHKNCVAIGMSAGFIEPLEASALVLVELSAAMIAEQLPANRGVMDLVAKRFNDKFLYRWDRIIEFLKLHYVLSQRRDTKYWRDNCEASSIPEQLADLLALWRHQSPWHRDNNNVDDMFPSASFQYVLYGMDFETMPSQTQRRSEKAEGLRAGHLFQENMARTQQLQASLPSNRDLINKIYTFGFQKI</sequence>
<dbReference type="PIRSF" id="PIRSF011396">
    <property type="entry name" value="Trp_halogenase"/>
    <property type="match status" value="1"/>
</dbReference>
<gene>
    <name evidence="1" type="ORF">NYF23_09415</name>
</gene>
<evidence type="ECO:0000313" key="1">
    <source>
        <dbReference type="EMBL" id="UVW34240.1"/>
    </source>
</evidence>
<protein>
    <submittedName>
        <fullName evidence="1">Tryptophan 7-halogenase</fullName>
    </submittedName>
</protein>
<name>A0ABY5TK45_9GAMM</name>
<proteinExistence type="predicted"/>
<dbReference type="Proteomes" id="UP001059934">
    <property type="component" value="Chromosome"/>
</dbReference>
<keyword evidence="2" id="KW-1185">Reference proteome</keyword>
<dbReference type="InterPro" id="IPR036188">
    <property type="entry name" value="FAD/NAD-bd_sf"/>
</dbReference>
<dbReference type="SUPFAM" id="SSF51905">
    <property type="entry name" value="FAD/NAD(P)-binding domain"/>
    <property type="match status" value="1"/>
</dbReference>
<dbReference type="PANTHER" id="PTHR43747:SF4">
    <property type="entry name" value="FLAVIN-DEPENDENT TRYPTOPHAN HALOGENASE"/>
    <property type="match status" value="1"/>
</dbReference>
<reference evidence="1" key="1">
    <citation type="submission" date="2022-08" db="EMBL/GenBank/DDBJ databases">
        <title>Catabolic pathway analysis in culturable SAR92 clade bacteria reveals their overlooked roles in DMSP degradation in coastal seas.</title>
        <authorList>
            <person name="He X."/>
            <person name="Zhang X."/>
            <person name="Zhang Y."/>
        </authorList>
    </citation>
    <scope>NUCLEOTIDE SEQUENCE</scope>
    <source>
        <strain evidence="1">H455</strain>
    </source>
</reference>
<dbReference type="InterPro" id="IPR033856">
    <property type="entry name" value="Trp_halogen"/>
</dbReference>
<accession>A0ABY5TK45</accession>
<dbReference type="EMBL" id="CP103416">
    <property type="protein sequence ID" value="UVW34240.1"/>
    <property type="molecule type" value="Genomic_DNA"/>
</dbReference>
<evidence type="ECO:0000313" key="2">
    <source>
        <dbReference type="Proteomes" id="UP001059934"/>
    </source>
</evidence>
<organism evidence="1 2">
    <name type="scientific">SAR92 clade bacterium H455</name>
    <dbReference type="NCBI Taxonomy" id="2974818"/>
    <lineage>
        <taxon>Bacteria</taxon>
        <taxon>Pseudomonadati</taxon>
        <taxon>Pseudomonadota</taxon>
        <taxon>Gammaproteobacteria</taxon>
        <taxon>Cellvibrionales</taxon>
        <taxon>Porticoccaceae</taxon>
        <taxon>SAR92 clade</taxon>
    </lineage>
</organism>
<dbReference type="Pfam" id="PF04820">
    <property type="entry name" value="Trp_halogenase"/>
    <property type="match status" value="1"/>
</dbReference>
<dbReference type="Gene3D" id="3.50.50.60">
    <property type="entry name" value="FAD/NAD(P)-binding domain"/>
    <property type="match status" value="1"/>
</dbReference>